<accession>A0ABQ6Z1I0</accession>
<dbReference type="Pfam" id="PF04237">
    <property type="entry name" value="YjbR"/>
    <property type="match status" value="1"/>
</dbReference>
<name>A0ABQ6Z1I0_9ENTE</name>
<dbReference type="SUPFAM" id="SSF142906">
    <property type="entry name" value="YjbR-like"/>
    <property type="match status" value="1"/>
</dbReference>
<dbReference type="InterPro" id="IPR058532">
    <property type="entry name" value="YjbR/MT2646/Rv2570-like"/>
</dbReference>
<evidence type="ECO:0000313" key="1">
    <source>
        <dbReference type="EMBL" id="KAF1304564.1"/>
    </source>
</evidence>
<dbReference type="Proteomes" id="UP000782705">
    <property type="component" value="Unassembled WGS sequence"/>
</dbReference>
<dbReference type="PANTHER" id="PTHR35145">
    <property type="entry name" value="CYTOPLASMIC PROTEIN-RELATED"/>
    <property type="match status" value="1"/>
</dbReference>
<reference evidence="1 2" key="1">
    <citation type="submission" date="2016-06" db="EMBL/GenBank/DDBJ databases">
        <title>Four novel species of enterococci isolated from chicken manure.</title>
        <authorList>
            <person name="Van Tyne D."/>
        </authorList>
    </citation>
    <scope>NUCLEOTIDE SEQUENCE [LARGE SCALE GENOMIC DNA]</scope>
    <source>
        <strain evidence="1 2">CU12B</strain>
    </source>
</reference>
<comment type="caution">
    <text evidence="1">The sequence shown here is derived from an EMBL/GenBank/DDBJ whole genome shotgun (WGS) entry which is preliminary data.</text>
</comment>
<keyword evidence="2" id="KW-1185">Reference proteome</keyword>
<dbReference type="InterPro" id="IPR007351">
    <property type="entry name" value="YjbR"/>
</dbReference>
<dbReference type="PANTHER" id="PTHR35145:SF1">
    <property type="entry name" value="CYTOPLASMIC PROTEIN"/>
    <property type="match status" value="1"/>
</dbReference>
<dbReference type="EMBL" id="MAEL01000031">
    <property type="protein sequence ID" value="KAF1304564.1"/>
    <property type="molecule type" value="Genomic_DNA"/>
</dbReference>
<organism evidence="1 2">
    <name type="scientific">Candidatus Enterococcus willemsii</name>
    <dbReference type="NCBI Taxonomy" id="1857215"/>
    <lineage>
        <taxon>Bacteria</taxon>
        <taxon>Bacillati</taxon>
        <taxon>Bacillota</taxon>
        <taxon>Bacilli</taxon>
        <taxon>Lactobacillales</taxon>
        <taxon>Enterococcaceae</taxon>
        <taxon>Enterococcus</taxon>
    </lineage>
</organism>
<dbReference type="InterPro" id="IPR038056">
    <property type="entry name" value="YjbR-like_sf"/>
</dbReference>
<dbReference type="RefSeq" id="WP_161901594.1">
    <property type="nucleotide sequence ID" value="NZ_MAEL01000031.1"/>
</dbReference>
<dbReference type="Gene3D" id="3.90.1150.30">
    <property type="match status" value="1"/>
</dbReference>
<proteinExistence type="predicted"/>
<sequence length="119" mass="14222">MKQRMERLQRFGVSLPFAKVYFREDWATIYFEVHGKMFGTMSPQATEQAMITLKGLPEKNEELREIYEDITPGYHMNKKHWNSIALRSTVLTDEEFEQMIYLSYQLVWKNLPAKIRQAK</sequence>
<evidence type="ECO:0008006" key="3">
    <source>
        <dbReference type="Google" id="ProtNLM"/>
    </source>
</evidence>
<protein>
    <recommendedName>
        <fullName evidence="3">MmcQ/YjbR family DNA-binding protein</fullName>
    </recommendedName>
</protein>
<gene>
    <name evidence="1" type="ORF">BAU17_10205</name>
</gene>
<evidence type="ECO:0000313" key="2">
    <source>
        <dbReference type="Proteomes" id="UP000782705"/>
    </source>
</evidence>